<dbReference type="EMBL" id="VINQ01000006">
    <property type="protein sequence ID" value="KAA0916041.1"/>
    <property type="molecule type" value="Genomic_DNA"/>
</dbReference>
<dbReference type="PROSITE" id="PS51257">
    <property type="entry name" value="PROKAR_LIPOPROTEIN"/>
    <property type="match status" value="1"/>
</dbReference>
<evidence type="ECO:0000313" key="3">
    <source>
        <dbReference type="EMBL" id="KAA0916041.1"/>
    </source>
</evidence>
<dbReference type="AlphaFoldDB" id="A0A5A9ZFP7"/>
<keyword evidence="1" id="KW-0732">Signal</keyword>
<dbReference type="Proteomes" id="UP000325291">
    <property type="component" value="Unassembled WGS sequence"/>
</dbReference>
<dbReference type="InterPro" id="IPR036366">
    <property type="entry name" value="PGBDSf"/>
</dbReference>
<protein>
    <submittedName>
        <fullName evidence="3">Peptidoglycan-binding protein</fullName>
    </submittedName>
</protein>
<reference evidence="3 4" key="1">
    <citation type="submission" date="2019-07" db="EMBL/GenBank/DDBJ databases">
        <title>Aquicoccus porphyridii gen. nov., sp. nov., isolated from a small marine red alga, Porphyridium marinum.</title>
        <authorList>
            <person name="Liu L."/>
        </authorList>
    </citation>
    <scope>NUCLEOTIDE SEQUENCE [LARGE SCALE GENOMIC DNA]</scope>
    <source>
        <strain evidence="3 4">L1 8-17</strain>
    </source>
</reference>
<evidence type="ECO:0000259" key="2">
    <source>
        <dbReference type="Pfam" id="PF01471"/>
    </source>
</evidence>
<proteinExistence type="predicted"/>
<feature type="signal peptide" evidence="1">
    <location>
        <begin position="1"/>
        <end position="16"/>
    </location>
</feature>
<gene>
    <name evidence="3" type="ORF">FLO80_09915</name>
</gene>
<dbReference type="InterPro" id="IPR002477">
    <property type="entry name" value="Peptidoglycan-bd-like"/>
</dbReference>
<dbReference type="Pfam" id="PF01471">
    <property type="entry name" value="PG_binding_1"/>
    <property type="match status" value="1"/>
</dbReference>
<feature type="chain" id="PRO_5023059413" evidence="1">
    <location>
        <begin position="17"/>
        <end position="179"/>
    </location>
</feature>
<dbReference type="Gene3D" id="1.10.101.10">
    <property type="entry name" value="PGBD-like superfamily/PGBD"/>
    <property type="match status" value="1"/>
</dbReference>
<name>A0A5A9ZFP7_9RHOB</name>
<organism evidence="3 4">
    <name type="scientific">Aquicoccus porphyridii</name>
    <dbReference type="NCBI Taxonomy" id="1852029"/>
    <lineage>
        <taxon>Bacteria</taxon>
        <taxon>Pseudomonadati</taxon>
        <taxon>Pseudomonadota</taxon>
        <taxon>Alphaproteobacteria</taxon>
        <taxon>Rhodobacterales</taxon>
        <taxon>Paracoccaceae</taxon>
        <taxon>Aquicoccus</taxon>
    </lineage>
</organism>
<keyword evidence="4" id="KW-1185">Reference proteome</keyword>
<comment type="caution">
    <text evidence="3">The sequence shown here is derived from an EMBL/GenBank/DDBJ whole genome shotgun (WGS) entry which is preliminary data.</text>
</comment>
<sequence length="179" mass="19534">MRFQVTRVLASLAAFAALGACDTPTDEVLRGEPALVQTHEKAPPGAAPGTCWGKDVTPAIIETVTDRIPVQPADMHEDGTINAEPVYRLETRQAIVQERRELWFETPCEDQLTPDFVASVQRALAARGLYRGAITGEMDARTRRAIRRFQAPEGIDSGILSLAAARKMGLVAVQRPDVE</sequence>
<evidence type="ECO:0000256" key="1">
    <source>
        <dbReference type="SAM" id="SignalP"/>
    </source>
</evidence>
<accession>A0A5A9ZFP7</accession>
<evidence type="ECO:0000313" key="4">
    <source>
        <dbReference type="Proteomes" id="UP000325291"/>
    </source>
</evidence>
<dbReference type="InterPro" id="IPR036365">
    <property type="entry name" value="PGBD-like_sf"/>
</dbReference>
<dbReference type="SUPFAM" id="SSF47090">
    <property type="entry name" value="PGBD-like"/>
    <property type="match status" value="1"/>
</dbReference>
<feature type="domain" description="Peptidoglycan binding-like" evidence="2">
    <location>
        <begin position="115"/>
        <end position="156"/>
    </location>
</feature>